<dbReference type="AlphaFoldDB" id="A0A830H511"/>
<comment type="caution">
    <text evidence="1">The sequence shown here is derived from an EMBL/GenBank/DDBJ whole genome shotgun (WGS) entry which is preliminary data.</text>
</comment>
<organism evidence="1 2">
    <name type="scientific">Pycnococcus provasolii</name>
    <dbReference type="NCBI Taxonomy" id="41880"/>
    <lineage>
        <taxon>Eukaryota</taxon>
        <taxon>Viridiplantae</taxon>
        <taxon>Chlorophyta</taxon>
        <taxon>Pseudoscourfieldiophyceae</taxon>
        <taxon>Pseudoscourfieldiales</taxon>
        <taxon>Pycnococcaceae</taxon>
        <taxon>Pycnococcus</taxon>
    </lineage>
</organism>
<reference evidence="1" key="1">
    <citation type="submission" date="2020-10" db="EMBL/GenBank/DDBJ databases">
        <title>Unveiling of a novel bifunctional photoreceptor, Dualchrome1, isolated from a cosmopolitan green alga.</title>
        <authorList>
            <person name="Suzuki S."/>
            <person name="Kawachi M."/>
        </authorList>
    </citation>
    <scope>NUCLEOTIDE SEQUENCE</scope>
    <source>
        <strain evidence="1">NIES 2893</strain>
    </source>
</reference>
<dbReference type="EMBL" id="BNJQ01000002">
    <property type="protein sequence ID" value="GHP02124.1"/>
    <property type="molecule type" value="Genomic_DNA"/>
</dbReference>
<protein>
    <recommendedName>
        <fullName evidence="3">DOMON domain-containing protein</fullName>
    </recommendedName>
</protein>
<evidence type="ECO:0008006" key="3">
    <source>
        <dbReference type="Google" id="ProtNLM"/>
    </source>
</evidence>
<dbReference type="Proteomes" id="UP000660262">
    <property type="component" value="Unassembled WGS sequence"/>
</dbReference>
<evidence type="ECO:0000313" key="1">
    <source>
        <dbReference type="EMBL" id="GHP02124.1"/>
    </source>
</evidence>
<evidence type="ECO:0000313" key="2">
    <source>
        <dbReference type="Proteomes" id="UP000660262"/>
    </source>
</evidence>
<keyword evidence="2" id="KW-1185">Reference proteome</keyword>
<accession>A0A830H511</accession>
<sequence>MAMTAMGHEGGAHALLTPPQEVACSDASSSSDFDCSFKPFSTMEFFWNKPTTTDNVTTTTSVMAKVPNGVWAAVGFSESGFMIPALAAVGIPGGDAQLHLMTSKSTPEIVAGVVNDTSMPNLPYAPNMTDLAVTTSETEGTVLTFNVSTTSGEIPNKVIFAHGSGSDLMYHGFFNKGSATLKWG</sequence>
<gene>
    <name evidence="1" type="ORF">PPROV_000088000</name>
</gene>
<name>A0A830H511_9CHLO</name>
<proteinExistence type="predicted"/>